<proteinExistence type="predicted"/>
<evidence type="ECO:0000256" key="2">
    <source>
        <dbReference type="SAM" id="SignalP"/>
    </source>
</evidence>
<feature type="region of interest" description="Disordered" evidence="1">
    <location>
        <begin position="318"/>
        <end position="352"/>
    </location>
</feature>
<feature type="compositionally biased region" description="Basic and acidic residues" evidence="1">
    <location>
        <begin position="247"/>
        <end position="256"/>
    </location>
</feature>
<organism evidence="3 4">
    <name type="scientific">Candidatus Nucleicultrix amoebiphila FS5</name>
    <dbReference type="NCBI Taxonomy" id="1414854"/>
    <lineage>
        <taxon>Bacteria</taxon>
        <taxon>Pseudomonadati</taxon>
        <taxon>Pseudomonadota</taxon>
        <taxon>Alphaproteobacteria</taxon>
        <taxon>Holosporales</taxon>
        <taxon>Candidatus Nucleicultricaceae</taxon>
        <taxon>Candidatus Nucleicultrix</taxon>
    </lineage>
</organism>
<reference evidence="3 4" key="1">
    <citation type="submission" date="2014-06" db="EMBL/GenBank/DDBJ databases">
        <title>The genome of the endonuclear symbiont Nucleicultrix amoebiphila.</title>
        <authorList>
            <person name="Schulz F."/>
            <person name="Horn M."/>
        </authorList>
    </citation>
    <scope>NUCLEOTIDE SEQUENCE [LARGE SCALE GENOMIC DNA]</scope>
    <source>
        <strain evidence="3 4">FS5</strain>
    </source>
</reference>
<dbReference type="EMBL" id="CP008743">
    <property type="protein sequence ID" value="ARN84651.1"/>
    <property type="molecule type" value="Genomic_DNA"/>
</dbReference>
<evidence type="ECO:0000313" key="3">
    <source>
        <dbReference type="EMBL" id="ARN84651.1"/>
    </source>
</evidence>
<keyword evidence="2" id="KW-0732">Signal</keyword>
<dbReference type="KEGG" id="naf:GQ61_04250"/>
<accession>A0A1W6N4F1</accession>
<dbReference type="RefSeq" id="WP_085784103.1">
    <property type="nucleotide sequence ID" value="NZ_CP008743.1"/>
</dbReference>
<sequence length="389" mass="44675">MLNTFKLSSTAVSSLTVALFAVMITTFSHSHDHNDLPILKFYSTGDGTHGLEGQSTFFKNSSFSFQSSDNASFSRLKKTFFGSFNDAPFRLSKENDQNLSAIPHLKTMHRYSEDYEPKQPLSFRYSFVPSFPTEEHQIQLLRNVYPIKISEINSKDALEDIINMVFQQNLVEDDQEVPNEVLHQELAEDDLQDDPIEVVLHQDLGENGLQDDGAIEIQQAHVEQVDFWDQGGYEDNEEFQALDLPDVSEHEEKNETSNDDLDDEAGPRSAMLQLATIETENYFDRASTEDQEDFGVTVPPHQRRVNFLELPHSKRRQSAPLPLISGGFDASKSKRAEKNRRASFPMSNKERQEYNMDRLRRKREIYPKTCHACQGNCYADFDSMIRQRI</sequence>
<evidence type="ECO:0000313" key="4">
    <source>
        <dbReference type="Proteomes" id="UP000237351"/>
    </source>
</evidence>
<feature type="chain" id="PRO_5012077277" evidence="2">
    <location>
        <begin position="31"/>
        <end position="389"/>
    </location>
</feature>
<feature type="region of interest" description="Disordered" evidence="1">
    <location>
        <begin position="245"/>
        <end position="267"/>
    </location>
</feature>
<gene>
    <name evidence="3" type="ORF">GQ61_04250</name>
</gene>
<keyword evidence="4" id="KW-1185">Reference proteome</keyword>
<evidence type="ECO:0000256" key="1">
    <source>
        <dbReference type="SAM" id="MobiDB-lite"/>
    </source>
</evidence>
<dbReference type="AlphaFoldDB" id="A0A1W6N4F1"/>
<dbReference type="STRING" id="1414854.GQ61_04250"/>
<dbReference type="Proteomes" id="UP000237351">
    <property type="component" value="Chromosome"/>
</dbReference>
<feature type="signal peptide" evidence="2">
    <location>
        <begin position="1"/>
        <end position="30"/>
    </location>
</feature>
<protein>
    <submittedName>
        <fullName evidence="3">Uncharacterized protein</fullName>
    </submittedName>
</protein>
<feature type="compositionally biased region" description="Basic and acidic residues" evidence="1">
    <location>
        <begin position="331"/>
        <end position="340"/>
    </location>
</feature>
<name>A0A1W6N4F1_9PROT</name>